<feature type="transmembrane region" description="Helical" evidence="1">
    <location>
        <begin position="271"/>
        <end position="294"/>
    </location>
</feature>
<dbReference type="EMBL" id="VXPY01000104">
    <property type="protein sequence ID" value="MYD91632.1"/>
    <property type="molecule type" value="Genomic_DNA"/>
</dbReference>
<dbReference type="SUPFAM" id="SSF103473">
    <property type="entry name" value="MFS general substrate transporter"/>
    <property type="match status" value="1"/>
</dbReference>
<keyword evidence="1" id="KW-0812">Transmembrane</keyword>
<reference evidence="2" key="1">
    <citation type="submission" date="2019-09" db="EMBL/GenBank/DDBJ databases">
        <title>Characterisation of the sponge microbiome using genome-centric metagenomics.</title>
        <authorList>
            <person name="Engelberts J.P."/>
            <person name="Robbins S.J."/>
            <person name="De Goeij J.M."/>
            <person name="Aranda M."/>
            <person name="Bell S.C."/>
            <person name="Webster N.S."/>
        </authorList>
    </citation>
    <scope>NUCLEOTIDE SEQUENCE</scope>
    <source>
        <strain evidence="2">SB0662_bin_9</strain>
    </source>
</reference>
<keyword evidence="1" id="KW-1133">Transmembrane helix</keyword>
<dbReference type="PANTHER" id="PTHR23526:SF2">
    <property type="entry name" value="MAJOR FACILITATOR SUPERFAMILY (MFS) PROFILE DOMAIN-CONTAINING PROTEIN"/>
    <property type="match status" value="1"/>
</dbReference>
<sequence length="690" mass="75432">MWTLFRQHDSLSKSQIRSGLKWLYMEGIASMGLGSIVSGGFLTAYALLLGANVFQVGFVGAAPFVFQPLQLVFVPVTDYLRQRKLLTLLSWILVTLLWIPVALLPFSGLPASRQVASLMAIVSVQGILRPLIAINWQSWLRDLIPGPLMGTVFARRLAYGTIAAIVLGLSASLFVDYWRTTGDAGTEIQGYTLVFLFGVAILGITSPWCMAHIPERRSPREAQPGRFPLAGLAVPLQDREYRPILWFLFMRNFYTSLATPFFAVYMLEKLAYPLSLVIVFGTLSQAANVTVLSVWGKYADRFGAKVVMMASGSLMMLLLPLWSLVSSVNQGNVGAGLLVYLLIGFCMVLLGLATAGANVASGILTMKRARHQRTSAYLSLASIAGSLGAGLGPLTGGRLIDVLLQRQLTINVEWIGPSVSVGFTGLNLGGYEFLFLLAFLLGLFTSSLLARIHERQDHSRSVVLDELYKDSAATVRALNSIPGARFLQVPVSVVRSVPGIDTVLGLTLYQFSSTMRLAVATSQVGSQSVRNLSSSVRGSLAQMLQGRRNLGIHAEEIAYHAARAATQAMEDTDLDPRLVVQDSLKGIVQEMDHRLQGQRSRRILRGTVRGAVRGTYETRQDLEALIPTIYQAGMTAAAELGIQPEKGDALVRGAIQYTASYIRPRLSRNVRAQLETLKYRPSHRRSKARA</sequence>
<keyword evidence="1" id="KW-0472">Membrane</keyword>
<feature type="transmembrane region" description="Helical" evidence="1">
    <location>
        <begin position="53"/>
        <end position="73"/>
    </location>
</feature>
<organism evidence="2">
    <name type="scientific">Caldilineaceae bacterium SB0662_bin_9</name>
    <dbReference type="NCBI Taxonomy" id="2605258"/>
    <lineage>
        <taxon>Bacteria</taxon>
        <taxon>Bacillati</taxon>
        <taxon>Chloroflexota</taxon>
        <taxon>Caldilineae</taxon>
        <taxon>Caldilineales</taxon>
        <taxon>Caldilineaceae</taxon>
    </lineage>
</organism>
<comment type="caution">
    <text evidence="2">The sequence shown here is derived from an EMBL/GenBank/DDBJ whole genome shotgun (WGS) entry which is preliminary data.</text>
</comment>
<dbReference type="InterPro" id="IPR052528">
    <property type="entry name" value="Sugar_transport-like"/>
</dbReference>
<proteinExistence type="predicted"/>
<gene>
    <name evidence="2" type="ORF">F4Y08_15090</name>
</gene>
<feature type="transmembrane region" description="Helical" evidence="1">
    <location>
        <begin position="190"/>
        <end position="210"/>
    </location>
</feature>
<name>A0A6B1DYA1_9CHLR</name>
<dbReference type="PANTHER" id="PTHR23526">
    <property type="entry name" value="INTEGRAL MEMBRANE TRANSPORT PROTEIN-RELATED"/>
    <property type="match status" value="1"/>
</dbReference>
<feature type="transmembrane region" description="Helical" evidence="1">
    <location>
        <begin position="376"/>
        <end position="394"/>
    </location>
</feature>
<feature type="transmembrane region" description="Helical" evidence="1">
    <location>
        <begin position="337"/>
        <end position="364"/>
    </location>
</feature>
<feature type="transmembrane region" description="Helical" evidence="1">
    <location>
        <begin position="85"/>
        <end position="103"/>
    </location>
</feature>
<evidence type="ECO:0000313" key="2">
    <source>
        <dbReference type="EMBL" id="MYD91632.1"/>
    </source>
</evidence>
<dbReference type="InterPro" id="IPR011701">
    <property type="entry name" value="MFS"/>
</dbReference>
<dbReference type="Pfam" id="PF07690">
    <property type="entry name" value="MFS_1"/>
    <property type="match status" value="1"/>
</dbReference>
<protein>
    <submittedName>
        <fullName evidence="2">MFS transporter</fullName>
    </submittedName>
</protein>
<feature type="transmembrane region" description="Helical" evidence="1">
    <location>
        <begin position="306"/>
        <end position="325"/>
    </location>
</feature>
<dbReference type="GO" id="GO:0022857">
    <property type="term" value="F:transmembrane transporter activity"/>
    <property type="evidence" value="ECO:0007669"/>
    <property type="project" value="InterPro"/>
</dbReference>
<feature type="transmembrane region" description="Helical" evidence="1">
    <location>
        <begin position="157"/>
        <end position="178"/>
    </location>
</feature>
<accession>A0A6B1DYA1</accession>
<feature type="transmembrane region" description="Helical" evidence="1">
    <location>
        <begin position="21"/>
        <end position="47"/>
    </location>
</feature>
<dbReference type="Gene3D" id="1.20.1250.20">
    <property type="entry name" value="MFS general substrate transporter like domains"/>
    <property type="match status" value="1"/>
</dbReference>
<feature type="transmembrane region" description="Helical" evidence="1">
    <location>
        <begin position="244"/>
        <end position="265"/>
    </location>
</feature>
<dbReference type="InterPro" id="IPR036259">
    <property type="entry name" value="MFS_trans_sf"/>
</dbReference>
<feature type="transmembrane region" description="Helical" evidence="1">
    <location>
        <begin position="433"/>
        <end position="450"/>
    </location>
</feature>
<dbReference type="AlphaFoldDB" id="A0A6B1DYA1"/>
<evidence type="ECO:0000256" key="1">
    <source>
        <dbReference type="SAM" id="Phobius"/>
    </source>
</evidence>
<feature type="transmembrane region" description="Helical" evidence="1">
    <location>
        <begin position="115"/>
        <end position="136"/>
    </location>
</feature>